<dbReference type="AlphaFoldDB" id="A0A9W9R798"/>
<reference evidence="2" key="2">
    <citation type="journal article" date="2023" name="IMA Fungus">
        <title>Comparative genomic study of the Penicillium genus elucidates a diverse pangenome and 15 lateral gene transfer events.</title>
        <authorList>
            <person name="Petersen C."/>
            <person name="Sorensen T."/>
            <person name="Nielsen M.R."/>
            <person name="Sondergaard T.E."/>
            <person name="Sorensen J.L."/>
            <person name="Fitzpatrick D.A."/>
            <person name="Frisvad J.C."/>
            <person name="Nielsen K.L."/>
        </authorList>
    </citation>
    <scope>NUCLEOTIDE SEQUENCE</scope>
    <source>
        <strain evidence="2">IBT 29864</strain>
    </source>
</reference>
<sequence length="419" mass="45562">MKATHSSSGLSASGHFTPVPFEPPKTSLAGTKIDGSYELFQSMAGMELNWPSKTPSFGSVTESSPSLSSSFDFMDVPREEPIPCGLPLPESTFMGHLPDKDFAPGTHDAPFIADSLSGSNDTNSSFQYPMGTETKPWTPQYYPDRLAWPALTTLPSCSWPMPENSGISSPETQLIPPYHFTSNNILPSHNHDANIPSAPRPDEPDYSSITPLGMSISQSPPTTILQTHTGLPPMPDCTTSFPIPGLSTPHPEPPQLESENPAIKASLHYSDARNALLIEWKRAGLSYKDIKRMGGFKEAESTLRGRFRTLTKAKEHRVRKPKWLKSDVSITPDTCPEACHGIQIQLLCEAVAAGAGPASPSGSGYTFLAQANFTMAMTGQPPKVSWKKVAQYIWSHGGSYQFGNATCKKKWCDIHGIKI</sequence>
<dbReference type="RefSeq" id="XP_056549018.1">
    <property type="nucleotide sequence ID" value="XM_056705120.1"/>
</dbReference>
<feature type="compositionally biased region" description="Polar residues" evidence="1">
    <location>
        <begin position="1"/>
        <end position="11"/>
    </location>
</feature>
<dbReference type="EMBL" id="JAPZBS010000010">
    <property type="protein sequence ID" value="KAJ5354995.1"/>
    <property type="molecule type" value="Genomic_DNA"/>
</dbReference>
<dbReference type="Proteomes" id="UP001147782">
    <property type="component" value="Unassembled WGS sequence"/>
</dbReference>
<proteinExistence type="predicted"/>
<dbReference type="GeneID" id="81444299"/>
<reference evidence="2" key="1">
    <citation type="submission" date="2022-11" db="EMBL/GenBank/DDBJ databases">
        <authorList>
            <person name="Petersen C."/>
        </authorList>
    </citation>
    <scope>NUCLEOTIDE SEQUENCE</scope>
    <source>
        <strain evidence="2">IBT 29864</strain>
    </source>
</reference>
<evidence type="ECO:0000313" key="2">
    <source>
        <dbReference type="EMBL" id="KAJ5354995.1"/>
    </source>
</evidence>
<name>A0A9W9R798_9EURO</name>
<keyword evidence="3" id="KW-1185">Reference proteome</keyword>
<evidence type="ECO:0000256" key="1">
    <source>
        <dbReference type="SAM" id="MobiDB-lite"/>
    </source>
</evidence>
<organism evidence="2 3">
    <name type="scientific">Penicillium cataractarum</name>
    <dbReference type="NCBI Taxonomy" id="2100454"/>
    <lineage>
        <taxon>Eukaryota</taxon>
        <taxon>Fungi</taxon>
        <taxon>Dikarya</taxon>
        <taxon>Ascomycota</taxon>
        <taxon>Pezizomycotina</taxon>
        <taxon>Eurotiomycetes</taxon>
        <taxon>Eurotiomycetidae</taxon>
        <taxon>Eurotiales</taxon>
        <taxon>Aspergillaceae</taxon>
        <taxon>Penicillium</taxon>
    </lineage>
</organism>
<accession>A0A9W9R798</accession>
<evidence type="ECO:0000313" key="3">
    <source>
        <dbReference type="Proteomes" id="UP001147782"/>
    </source>
</evidence>
<protein>
    <submittedName>
        <fullName evidence="2">Uncharacterized protein</fullName>
    </submittedName>
</protein>
<feature type="region of interest" description="Disordered" evidence="1">
    <location>
        <begin position="1"/>
        <end position="27"/>
    </location>
</feature>
<comment type="caution">
    <text evidence="2">The sequence shown here is derived from an EMBL/GenBank/DDBJ whole genome shotgun (WGS) entry which is preliminary data.</text>
</comment>
<dbReference type="OrthoDB" id="3439209at2759"/>
<gene>
    <name evidence="2" type="ORF">N7496_012207</name>
</gene>